<keyword evidence="4" id="KW-1003">Cell membrane</keyword>
<dbReference type="PANTHER" id="PTHR33446:SF2">
    <property type="entry name" value="PROTEIN TONB"/>
    <property type="match status" value="1"/>
</dbReference>
<dbReference type="GO" id="GO:0098797">
    <property type="term" value="C:plasma membrane protein complex"/>
    <property type="evidence" value="ECO:0007669"/>
    <property type="project" value="TreeGrafter"/>
</dbReference>
<dbReference type="OrthoDB" id="9814002at2"/>
<name>A0A1G6KXF9_9BACT</name>
<keyword evidence="7" id="KW-0653">Protein transport</keyword>
<dbReference type="NCBIfam" id="TIGR01352">
    <property type="entry name" value="tonB_Cterm"/>
    <property type="match status" value="1"/>
</dbReference>
<dbReference type="AlphaFoldDB" id="A0A1G6KXF9"/>
<evidence type="ECO:0000256" key="5">
    <source>
        <dbReference type="ARBA" id="ARBA00022519"/>
    </source>
</evidence>
<dbReference type="Pfam" id="PF03544">
    <property type="entry name" value="TonB_C"/>
    <property type="match status" value="1"/>
</dbReference>
<protein>
    <submittedName>
        <fullName evidence="11">Protein TonB</fullName>
    </submittedName>
</protein>
<dbReference type="PROSITE" id="PS52015">
    <property type="entry name" value="TONB_CTD"/>
    <property type="match status" value="1"/>
</dbReference>
<evidence type="ECO:0000256" key="8">
    <source>
        <dbReference type="ARBA" id="ARBA00022989"/>
    </source>
</evidence>
<dbReference type="InterPro" id="IPR037682">
    <property type="entry name" value="TonB_C"/>
</dbReference>
<evidence type="ECO:0000256" key="9">
    <source>
        <dbReference type="ARBA" id="ARBA00023136"/>
    </source>
</evidence>
<dbReference type="RefSeq" id="WP_092437976.1">
    <property type="nucleotide sequence ID" value="NZ_FMYP01000027.1"/>
</dbReference>
<organism evidence="11 12">
    <name type="scientific">Williamwhitmania taraxaci</name>
    <dbReference type="NCBI Taxonomy" id="1640674"/>
    <lineage>
        <taxon>Bacteria</taxon>
        <taxon>Pseudomonadati</taxon>
        <taxon>Bacteroidota</taxon>
        <taxon>Bacteroidia</taxon>
        <taxon>Bacteroidales</taxon>
        <taxon>Williamwhitmaniaceae</taxon>
        <taxon>Williamwhitmania</taxon>
    </lineage>
</organism>
<keyword evidence="12" id="KW-1185">Reference proteome</keyword>
<keyword evidence="3" id="KW-0813">Transport</keyword>
<evidence type="ECO:0000256" key="1">
    <source>
        <dbReference type="ARBA" id="ARBA00004383"/>
    </source>
</evidence>
<evidence type="ECO:0000256" key="6">
    <source>
        <dbReference type="ARBA" id="ARBA00022692"/>
    </source>
</evidence>
<dbReference type="InterPro" id="IPR006260">
    <property type="entry name" value="TonB/TolA_C"/>
</dbReference>
<dbReference type="Proteomes" id="UP000199452">
    <property type="component" value="Unassembled WGS sequence"/>
</dbReference>
<dbReference type="GO" id="GO:0055085">
    <property type="term" value="P:transmembrane transport"/>
    <property type="evidence" value="ECO:0007669"/>
    <property type="project" value="InterPro"/>
</dbReference>
<dbReference type="PANTHER" id="PTHR33446">
    <property type="entry name" value="PROTEIN TONB-RELATED"/>
    <property type="match status" value="1"/>
</dbReference>
<dbReference type="EMBL" id="FMYP01000027">
    <property type="protein sequence ID" value="SDC35155.1"/>
    <property type="molecule type" value="Genomic_DNA"/>
</dbReference>
<evidence type="ECO:0000259" key="10">
    <source>
        <dbReference type="PROSITE" id="PS52015"/>
    </source>
</evidence>
<keyword evidence="5" id="KW-0997">Cell inner membrane</keyword>
<dbReference type="SUPFAM" id="SSF74653">
    <property type="entry name" value="TolA/TonB C-terminal domain"/>
    <property type="match status" value="1"/>
</dbReference>
<dbReference type="Gene3D" id="3.30.1150.10">
    <property type="match status" value="1"/>
</dbReference>
<evidence type="ECO:0000256" key="7">
    <source>
        <dbReference type="ARBA" id="ARBA00022927"/>
    </source>
</evidence>
<feature type="domain" description="TonB C-terminal" evidence="10">
    <location>
        <begin position="139"/>
        <end position="231"/>
    </location>
</feature>
<dbReference type="STRING" id="1640674.SAMN05216323_102721"/>
<evidence type="ECO:0000256" key="3">
    <source>
        <dbReference type="ARBA" id="ARBA00022448"/>
    </source>
</evidence>
<evidence type="ECO:0000313" key="11">
    <source>
        <dbReference type="EMBL" id="SDC35155.1"/>
    </source>
</evidence>
<sequence length="231" mass="26333">MESKKSTRANLETKKGMFFQFGLLVTIAASLAAFEWSSQPDFKSVEYTGNSKIDIDLIDIPITVMANTKTPPLPHVNTEIVIVTNEKEIQDDKLDLWDGEDTKIDISKLPYWSEPKPEKPVDEDIIIYVPSEFPKFRNGGTETFMAWVFENLKYPDIAIEEHMEGTVYIGFVVNKEGYMENVTIKRGVDPILDKEALRVIKSCREHWTPGLQGTRTVKVGFTIPIKFKLNN</sequence>
<dbReference type="InterPro" id="IPR051045">
    <property type="entry name" value="TonB-dependent_transducer"/>
</dbReference>
<evidence type="ECO:0000256" key="4">
    <source>
        <dbReference type="ARBA" id="ARBA00022475"/>
    </source>
</evidence>
<keyword evidence="9" id="KW-0472">Membrane</keyword>
<keyword evidence="8" id="KW-1133">Transmembrane helix</keyword>
<proteinExistence type="inferred from homology"/>
<evidence type="ECO:0000313" key="12">
    <source>
        <dbReference type="Proteomes" id="UP000199452"/>
    </source>
</evidence>
<dbReference type="GO" id="GO:0031992">
    <property type="term" value="F:energy transducer activity"/>
    <property type="evidence" value="ECO:0007669"/>
    <property type="project" value="TreeGrafter"/>
</dbReference>
<reference evidence="11 12" key="1">
    <citation type="submission" date="2016-09" db="EMBL/GenBank/DDBJ databases">
        <authorList>
            <person name="Capua I."/>
            <person name="De Benedictis P."/>
            <person name="Joannis T."/>
            <person name="Lombin L.H."/>
            <person name="Cattoli G."/>
        </authorList>
    </citation>
    <scope>NUCLEOTIDE SEQUENCE [LARGE SCALE GENOMIC DNA]</scope>
    <source>
        <strain evidence="11 12">A7P-90m</strain>
    </source>
</reference>
<gene>
    <name evidence="11" type="ORF">SAMN05216323_102721</name>
</gene>
<comment type="subcellular location">
    <subcellularLocation>
        <location evidence="1">Cell inner membrane</location>
        <topology evidence="1">Single-pass membrane protein</topology>
        <orientation evidence="1">Periplasmic side</orientation>
    </subcellularLocation>
</comment>
<dbReference type="GO" id="GO:0015031">
    <property type="term" value="P:protein transport"/>
    <property type="evidence" value="ECO:0007669"/>
    <property type="project" value="UniProtKB-KW"/>
</dbReference>
<evidence type="ECO:0000256" key="2">
    <source>
        <dbReference type="ARBA" id="ARBA00006555"/>
    </source>
</evidence>
<keyword evidence="6" id="KW-0812">Transmembrane</keyword>
<comment type="similarity">
    <text evidence="2">Belongs to the TonB family.</text>
</comment>
<accession>A0A1G6KXF9</accession>